<dbReference type="InterPro" id="IPR001036">
    <property type="entry name" value="Acrflvin-R"/>
</dbReference>
<dbReference type="InterPro" id="IPR004869">
    <property type="entry name" value="MMPL_dom"/>
</dbReference>
<comment type="caution">
    <text evidence="8">The sequence shown here is derived from an EMBL/GenBank/DDBJ whole genome shotgun (WGS) entry which is preliminary data.</text>
</comment>
<sequence length="718" mass="75166">MTGRPWSLVIALILLFAGVMARVGDLEFDADINRAFYTDSPLSQAQERFEDSVPGRQTEVALLIEAESGFTSDDMEEGRNLADGIAETAGVAAVVSPFSLMFPPGHPEFADEPVILPNADPEVTADRLEAFRALGTGLPTLFEDDAMLIMASVNTAERPLPETLSALDTLISAKKILSVTVTGPDVMGLAISEGLKGDLLRLNAIGAALVVIATLAFLGDVKLAVAAIVPALLGMIGTVGLAAWMGIPITVLNNVIPMLILVIGVANGLHLAVNLADAEGAMQDRVTSTLQTVGPASLLTAGTTAIAFGSILTSSNAQLVDFAWLGAAAMVLSVVFLLPGFAALALLLAPRPRQIGGVASGWATAIGTASARRPKVVVACAFVLLLASGAAFATTTAWFPLSRYLPDDSPLAAANDRISDKFTGVFTAWVELPPDAEWPEFARVVEAVEAVTVEGAVGSELSLARWIGTESEAPPDALFNRFPATLVQRLHGSDTGVRRFAVSLPDPMQSDTTLAYFDRVEAAALQAGAARVIGMPAILRHGSVDLIGALSTGLVLASIGGAIIVALAFQSFRLMPLVLFVNLLPVLIVGSAPHLLNAGHMTPPLGLALTIAFGIAIDDTVHLLTRYRQSVRVGLPPGPALRHALKTAGGVMIMTTLLLSIGLAVTAFSAFEPVRLFGATLIISLIAALLTDLILLPALLAMRRRENYFDEGNSSLRR</sequence>
<dbReference type="EMBL" id="VCPC01000002">
    <property type="protein sequence ID" value="TMV13112.1"/>
    <property type="molecule type" value="Genomic_DNA"/>
</dbReference>
<evidence type="ECO:0000313" key="9">
    <source>
        <dbReference type="Proteomes" id="UP001191082"/>
    </source>
</evidence>
<feature type="transmembrane region" description="Helical" evidence="6">
    <location>
        <begin position="293"/>
        <end position="312"/>
    </location>
</feature>
<dbReference type="InterPro" id="IPR050545">
    <property type="entry name" value="Mycobact_MmpL"/>
</dbReference>
<evidence type="ECO:0000256" key="5">
    <source>
        <dbReference type="ARBA" id="ARBA00023136"/>
    </source>
</evidence>
<evidence type="ECO:0000256" key="1">
    <source>
        <dbReference type="ARBA" id="ARBA00004651"/>
    </source>
</evidence>
<feature type="transmembrane region" description="Helical" evidence="6">
    <location>
        <begin position="376"/>
        <end position="401"/>
    </location>
</feature>
<proteinExistence type="predicted"/>
<dbReference type="Pfam" id="PF03176">
    <property type="entry name" value="MMPL"/>
    <property type="match status" value="1"/>
</dbReference>
<evidence type="ECO:0000256" key="6">
    <source>
        <dbReference type="SAM" id="Phobius"/>
    </source>
</evidence>
<keyword evidence="3 6" id="KW-0812">Transmembrane</keyword>
<feature type="domain" description="SSD" evidence="7">
    <location>
        <begin position="555"/>
        <end position="702"/>
    </location>
</feature>
<keyword evidence="9" id="KW-1185">Reference proteome</keyword>
<feature type="transmembrane region" description="Helical" evidence="6">
    <location>
        <begin position="607"/>
        <end position="627"/>
    </location>
</feature>
<feature type="transmembrane region" description="Helical" evidence="6">
    <location>
        <begin position="255"/>
        <end position="273"/>
    </location>
</feature>
<feature type="transmembrane region" description="Helical" evidence="6">
    <location>
        <begin position="324"/>
        <end position="349"/>
    </location>
</feature>
<name>A0ABY2X9R0_9RHOB</name>
<feature type="transmembrane region" description="Helical" evidence="6">
    <location>
        <begin position="546"/>
        <end position="569"/>
    </location>
</feature>
<dbReference type="InterPro" id="IPR003392">
    <property type="entry name" value="PTHD_SSD"/>
</dbReference>
<evidence type="ECO:0000256" key="3">
    <source>
        <dbReference type="ARBA" id="ARBA00022692"/>
    </source>
</evidence>
<feature type="transmembrane region" description="Helical" evidence="6">
    <location>
        <begin position="225"/>
        <end position="249"/>
    </location>
</feature>
<dbReference type="SUPFAM" id="SSF82866">
    <property type="entry name" value="Multidrug efflux transporter AcrB transmembrane domain"/>
    <property type="match status" value="2"/>
</dbReference>
<keyword evidence="4 6" id="KW-1133">Transmembrane helix</keyword>
<evidence type="ECO:0000259" key="7">
    <source>
        <dbReference type="PROSITE" id="PS50156"/>
    </source>
</evidence>
<dbReference type="Pfam" id="PF02460">
    <property type="entry name" value="Patched"/>
    <property type="match status" value="1"/>
</dbReference>
<organism evidence="8 9">
    <name type="scientific">Arenibacterium halophilum</name>
    <dbReference type="NCBI Taxonomy" id="2583821"/>
    <lineage>
        <taxon>Bacteria</taxon>
        <taxon>Pseudomonadati</taxon>
        <taxon>Pseudomonadota</taxon>
        <taxon>Alphaproteobacteria</taxon>
        <taxon>Rhodobacterales</taxon>
        <taxon>Paracoccaceae</taxon>
        <taxon>Arenibacterium</taxon>
    </lineage>
</organism>
<keyword evidence="5 6" id="KW-0472">Membrane</keyword>
<feature type="transmembrane region" description="Helical" evidence="6">
    <location>
        <begin position="677"/>
        <end position="700"/>
    </location>
</feature>
<dbReference type="Gene3D" id="1.20.1640.10">
    <property type="entry name" value="Multidrug efflux transporter AcrB transmembrane domain"/>
    <property type="match status" value="2"/>
</dbReference>
<gene>
    <name evidence="8" type="ORF">FGK64_10055</name>
</gene>
<feature type="domain" description="SSD" evidence="7">
    <location>
        <begin position="223"/>
        <end position="347"/>
    </location>
</feature>
<dbReference type="PRINTS" id="PR00702">
    <property type="entry name" value="ACRIFLAVINRP"/>
</dbReference>
<evidence type="ECO:0000313" key="8">
    <source>
        <dbReference type="EMBL" id="TMV13112.1"/>
    </source>
</evidence>
<dbReference type="PANTHER" id="PTHR33406">
    <property type="entry name" value="MEMBRANE PROTEIN MJ1562-RELATED"/>
    <property type="match status" value="1"/>
</dbReference>
<reference evidence="8 9" key="1">
    <citation type="submission" date="2019-05" db="EMBL/GenBank/DDBJ databases">
        <title>Marivita sp. nov. isolated from sea sediment.</title>
        <authorList>
            <person name="Kim W."/>
        </authorList>
    </citation>
    <scope>NUCLEOTIDE SEQUENCE [LARGE SCALE GENOMIC DNA]</scope>
    <source>
        <strain evidence="8 9">CAU 1492</strain>
    </source>
</reference>
<comment type="subcellular location">
    <subcellularLocation>
        <location evidence="1">Cell membrane</location>
        <topology evidence="1">Multi-pass membrane protein</topology>
    </subcellularLocation>
</comment>
<feature type="transmembrane region" description="Helical" evidence="6">
    <location>
        <begin position="576"/>
        <end position="595"/>
    </location>
</feature>
<feature type="transmembrane region" description="Helical" evidence="6">
    <location>
        <begin position="199"/>
        <end position="218"/>
    </location>
</feature>
<keyword evidence="2" id="KW-1003">Cell membrane</keyword>
<dbReference type="PANTHER" id="PTHR33406:SF12">
    <property type="entry name" value="BLR2997 PROTEIN"/>
    <property type="match status" value="1"/>
</dbReference>
<evidence type="ECO:0000256" key="2">
    <source>
        <dbReference type="ARBA" id="ARBA00022475"/>
    </source>
</evidence>
<dbReference type="Proteomes" id="UP001191082">
    <property type="component" value="Unassembled WGS sequence"/>
</dbReference>
<accession>A0ABY2X9R0</accession>
<evidence type="ECO:0000256" key="4">
    <source>
        <dbReference type="ARBA" id="ARBA00022989"/>
    </source>
</evidence>
<protein>
    <submittedName>
        <fullName evidence="8">RND transporter</fullName>
    </submittedName>
</protein>
<dbReference type="InterPro" id="IPR000731">
    <property type="entry name" value="SSD"/>
</dbReference>
<dbReference type="RefSeq" id="WP_138863668.1">
    <property type="nucleotide sequence ID" value="NZ_VCPC01000002.1"/>
</dbReference>
<feature type="transmembrane region" description="Helical" evidence="6">
    <location>
        <begin position="648"/>
        <end position="671"/>
    </location>
</feature>
<dbReference type="PROSITE" id="PS50156">
    <property type="entry name" value="SSD"/>
    <property type="match status" value="2"/>
</dbReference>